<dbReference type="Proteomes" id="UP000224252">
    <property type="component" value="Segment"/>
</dbReference>
<organism evidence="1 2">
    <name type="scientific">Klebsiella phage SopranoGao</name>
    <dbReference type="NCBI Taxonomy" id="2026944"/>
    <lineage>
        <taxon>Viruses</taxon>
        <taxon>Duplodnaviria</taxon>
        <taxon>Heunggongvirae</taxon>
        <taxon>Uroviricota</taxon>
        <taxon>Caudoviricetes</taxon>
        <taxon>Lastavirus</taxon>
        <taxon>Lastavirus sopranogao</taxon>
    </lineage>
</organism>
<evidence type="ECO:0000313" key="1">
    <source>
        <dbReference type="EMBL" id="ASV45042.1"/>
    </source>
</evidence>
<protein>
    <submittedName>
        <fullName evidence="1">Uncharacterized protein</fullName>
    </submittedName>
</protein>
<gene>
    <name evidence="1" type="ORF">SopranoGao_19</name>
</gene>
<sequence>MMPTNRPIEDLYPKVLMYAPGCPEPLAVDHLRDAAITLCERTRCWRDVDEFETDGESRVVIPAIVPGTALHEIEKAWFEEQELEPTGYAEDMLFHDNGYPRRFSQQLPDTLLLMPAGSPGTVRLSMWLKPSQTADELPQFFFEQFAQALADGALSTLLLIPNQPFTNPQMAAVFDSRFTAMLDRNFAYNMRGQQRARKRTKASFF</sequence>
<dbReference type="EMBL" id="MF612073">
    <property type="protein sequence ID" value="ASV45042.1"/>
    <property type="molecule type" value="Genomic_DNA"/>
</dbReference>
<reference evidence="1 2" key="1">
    <citation type="submission" date="2017-08" db="EMBL/GenBank/DDBJ databases">
        <authorList>
            <person name="de Groot N.N."/>
        </authorList>
    </citation>
    <scope>NUCLEOTIDE SEQUENCE [LARGE SCALE GENOMIC DNA]</scope>
</reference>
<proteinExistence type="predicted"/>
<evidence type="ECO:0000313" key="2">
    <source>
        <dbReference type="Proteomes" id="UP000224252"/>
    </source>
</evidence>
<accession>A0A248SL37</accession>
<keyword evidence="2" id="KW-1185">Reference proteome</keyword>
<name>A0A248SL37_9CAUD</name>